<dbReference type="OrthoDB" id="4871367at2"/>
<protein>
    <submittedName>
        <fullName evidence="1">Uncharacterized protein</fullName>
    </submittedName>
</protein>
<evidence type="ECO:0000313" key="2">
    <source>
        <dbReference type="Proteomes" id="UP000007882"/>
    </source>
</evidence>
<organism evidence="1 2">
    <name type="scientific">Actinoplanes missouriensis (strain ATCC 14538 / DSM 43046 / CBS 188.64 / JCM 3121 / NBRC 102363 / NCIMB 12654 / NRRL B-3342 / UNCC 431)</name>
    <dbReference type="NCBI Taxonomy" id="512565"/>
    <lineage>
        <taxon>Bacteria</taxon>
        <taxon>Bacillati</taxon>
        <taxon>Actinomycetota</taxon>
        <taxon>Actinomycetes</taxon>
        <taxon>Micromonosporales</taxon>
        <taxon>Micromonosporaceae</taxon>
        <taxon>Actinoplanes</taxon>
    </lineage>
</organism>
<dbReference type="RefSeq" id="WP_014447514.1">
    <property type="nucleotide sequence ID" value="NC_017093.1"/>
</dbReference>
<dbReference type="AlphaFoldDB" id="I0HHZ3"/>
<dbReference type="EMBL" id="AP012319">
    <property type="protein sequence ID" value="BAL92630.1"/>
    <property type="molecule type" value="Genomic_DNA"/>
</dbReference>
<gene>
    <name evidence="1" type="ordered locus">AMIS_74100</name>
</gene>
<dbReference type="KEGG" id="ams:AMIS_74100"/>
<keyword evidence="2" id="KW-1185">Reference proteome</keyword>
<proteinExistence type="predicted"/>
<sequence>MAEVRPLWERIPHRPSAEEIEQADRIQQVHADWVREHADEMPFDSEGRRAGSDYPLHYVDVEASGEALDDLKWQIGPA</sequence>
<name>I0HHZ3_ACTM4</name>
<evidence type="ECO:0000313" key="1">
    <source>
        <dbReference type="EMBL" id="BAL92630.1"/>
    </source>
</evidence>
<reference evidence="1 2" key="1">
    <citation type="submission" date="2012-02" db="EMBL/GenBank/DDBJ databases">
        <title>Complete genome sequence of Actinoplanes missouriensis 431 (= NBRC 102363).</title>
        <authorList>
            <person name="Ohnishi Y."/>
            <person name="Ishikawa J."/>
            <person name="Sekine M."/>
            <person name="Hosoyama A."/>
            <person name="Harada T."/>
            <person name="Narita H."/>
            <person name="Hata T."/>
            <person name="Konno Y."/>
            <person name="Tutikane K."/>
            <person name="Fujita N."/>
            <person name="Horinouchi S."/>
            <person name="Hayakawa M."/>
        </authorList>
    </citation>
    <scope>NUCLEOTIDE SEQUENCE [LARGE SCALE GENOMIC DNA]</scope>
    <source>
        <strain evidence="2">ATCC 14538 / DSM 43046 / CBS 188.64 / JCM 3121 / NBRC 102363 / NCIMB 12654 / NRRL B-3342 / UNCC 431</strain>
    </source>
</reference>
<dbReference type="PATRIC" id="fig|512565.3.peg.7419"/>
<dbReference type="STRING" id="512565.AMIS_74100"/>
<dbReference type="HOGENOM" id="CLU_2614047_0_0_11"/>
<dbReference type="Proteomes" id="UP000007882">
    <property type="component" value="Chromosome"/>
</dbReference>
<accession>I0HHZ3</accession>